<keyword evidence="2" id="KW-1185">Reference proteome</keyword>
<proteinExistence type="predicted"/>
<sequence>MLSNVDQFADYILIVAPRNAPAVGLITSKKVTNSQFVFRFVKSSQLLILTGSSLKYFEESRTGCEYGIPFVHKDC</sequence>
<accession>A0A2T7CRG6</accession>
<evidence type="ECO:0000313" key="2">
    <source>
        <dbReference type="Proteomes" id="UP000244336"/>
    </source>
</evidence>
<organism evidence="1 2">
    <name type="scientific">Panicum hallii var. hallii</name>
    <dbReference type="NCBI Taxonomy" id="1504633"/>
    <lineage>
        <taxon>Eukaryota</taxon>
        <taxon>Viridiplantae</taxon>
        <taxon>Streptophyta</taxon>
        <taxon>Embryophyta</taxon>
        <taxon>Tracheophyta</taxon>
        <taxon>Spermatophyta</taxon>
        <taxon>Magnoliopsida</taxon>
        <taxon>Liliopsida</taxon>
        <taxon>Poales</taxon>
        <taxon>Poaceae</taxon>
        <taxon>PACMAD clade</taxon>
        <taxon>Panicoideae</taxon>
        <taxon>Panicodae</taxon>
        <taxon>Paniceae</taxon>
        <taxon>Panicinae</taxon>
        <taxon>Panicum</taxon>
        <taxon>Panicum sect. Panicum</taxon>
    </lineage>
</organism>
<reference evidence="1 2" key="1">
    <citation type="submission" date="2018-04" db="EMBL/GenBank/DDBJ databases">
        <title>WGS assembly of Panicum hallii var. hallii HAL2.</title>
        <authorList>
            <person name="Lovell J."/>
            <person name="Jenkins J."/>
            <person name="Lowry D."/>
            <person name="Mamidi S."/>
            <person name="Sreedasyam A."/>
            <person name="Weng X."/>
            <person name="Barry K."/>
            <person name="Bonette J."/>
            <person name="Campitelli B."/>
            <person name="Daum C."/>
            <person name="Gordon S."/>
            <person name="Gould B."/>
            <person name="Lipzen A."/>
            <person name="MacQueen A."/>
            <person name="Palacio-Mejia J."/>
            <person name="Plott C."/>
            <person name="Shakirov E."/>
            <person name="Shu S."/>
            <person name="Yoshinaga Y."/>
            <person name="Zane M."/>
            <person name="Rokhsar D."/>
            <person name="Grimwood J."/>
            <person name="Schmutz J."/>
            <person name="Juenger T."/>
        </authorList>
    </citation>
    <scope>NUCLEOTIDE SEQUENCE [LARGE SCALE GENOMIC DNA]</scope>
    <source>
        <strain evidence="2">cv. HAL2</strain>
    </source>
</reference>
<dbReference type="OrthoDB" id="361242at2759"/>
<dbReference type="Proteomes" id="UP000244336">
    <property type="component" value="Chromosome 8"/>
</dbReference>
<evidence type="ECO:0000313" key="1">
    <source>
        <dbReference type="EMBL" id="PUZ45918.1"/>
    </source>
</evidence>
<name>A0A2T7CRG6_9POAL</name>
<protein>
    <submittedName>
        <fullName evidence="1">Uncharacterized protein</fullName>
    </submittedName>
</protein>
<dbReference type="Gramene" id="PUZ45918">
    <property type="protein sequence ID" value="PUZ45918"/>
    <property type="gene ID" value="GQ55_8G263200"/>
</dbReference>
<dbReference type="AlphaFoldDB" id="A0A2T7CRG6"/>
<gene>
    <name evidence="1" type="ORF">GQ55_8G263200</name>
</gene>
<dbReference type="EMBL" id="CM009756">
    <property type="protein sequence ID" value="PUZ45918.1"/>
    <property type="molecule type" value="Genomic_DNA"/>
</dbReference>